<gene>
    <name evidence="1" type="ORF">BN2614_LOCUS4</name>
</gene>
<keyword evidence="2" id="KW-1185">Reference proteome</keyword>
<dbReference type="Proteomes" id="UP000269945">
    <property type="component" value="Unassembled WGS sequence"/>
</dbReference>
<name>A0A9X9MBZ9_GULGU</name>
<reference evidence="1 2" key="1">
    <citation type="submission" date="2018-10" db="EMBL/GenBank/DDBJ databases">
        <authorList>
            <person name="Ekblom R."/>
            <person name="Jareborg N."/>
        </authorList>
    </citation>
    <scope>NUCLEOTIDE SEQUENCE [LARGE SCALE GENOMIC DNA]</scope>
    <source>
        <tissue evidence="1">Muscle</tissue>
    </source>
</reference>
<evidence type="ECO:0000313" key="1">
    <source>
        <dbReference type="EMBL" id="VCX41657.1"/>
    </source>
</evidence>
<comment type="caution">
    <text evidence="1">The sequence shown here is derived from an EMBL/GenBank/DDBJ whole genome shotgun (WGS) entry which is preliminary data.</text>
</comment>
<protein>
    <submittedName>
        <fullName evidence="1">Uncharacterized protein</fullName>
    </submittedName>
</protein>
<accession>A0A9X9MBZ9</accession>
<evidence type="ECO:0000313" key="2">
    <source>
        <dbReference type="Proteomes" id="UP000269945"/>
    </source>
</evidence>
<organism evidence="1 2">
    <name type="scientific">Gulo gulo</name>
    <name type="common">Wolverine</name>
    <name type="synonym">Gluton</name>
    <dbReference type="NCBI Taxonomy" id="48420"/>
    <lineage>
        <taxon>Eukaryota</taxon>
        <taxon>Metazoa</taxon>
        <taxon>Chordata</taxon>
        <taxon>Craniata</taxon>
        <taxon>Vertebrata</taxon>
        <taxon>Euteleostomi</taxon>
        <taxon>Mammalia</taxon>
        <taxon>Eutheria</taxon>
        <taxon>Laurasiatheria</taxon>
        <taxon>Carnivora</taxon>
        <taxon>Caniformia</taxon>
        <taxon>Musteloidea</taxon>
        <taxon>Mustelidae</taxon>
        <taxon>Guloninae</taxon>
        <taxon>Gulo</taxon>
    </lineage>
</organism>
<proteinExistence type="predicted"/>
<sequence>MNPHRPRSARHHLQVLDEFAEENIQSLYKFNFSKNRDVLSAADRFPQPAFYLDRGVRLQRL</sequence>
<dbReference type="AlphaFoldDB" id="A0A9X9MBZ9"/>
<dbReference type="EMBL" id="CYRY02046068">
    <property type="protein sequence ID" value="VCX41657.1"/>
    <property type="molecule type" value="Genomic_DNA"/>
</dbReference>
<feature type="non-terminal residue" evidence="1">
    <location>
        <position position="61"/>
    </location>
</feature>